<accession>A0A9P9WKM3</accession>
<proteinExistence type="predicted"/>
<organism evidence="2 3">
    <name type="scientific">Neoarthrinium moseri</name>
    <dbReference type="NCBI Taxonomy" id="1658444"/>
    <lineage>
        <taxon>Eukaryota</taxon>
        <taxon>Fungi</taxon>
        <taxon>Dikarya</taxon>
        <taxon>Ascomycota</taxon>
        <taxon>Pezizomycotina</taxon>
        <taxon>Sordariomycetes</taxon>
        <taxon>Xylariomycetidae</taxon>
        <taxon>Amphisphaeriales</taxon>
        <taxon>Apiosporaceae</taxon>
        <taxon>Neoarthrinium</taxon>
    </lineage>
</organism>
<evidence type="ECO:0000256" key="1">
    <source>
        <dbReference type="SAM" id="MobiDB-lite"/>
    </source>
</evidence>
<reference evidence="2" key="1">
    <citation type="submission" date="2021-03" db="EMBL/GenBank/DDBJ databases">
        <title>Revisited historic fungal species revealed as producer of novel bioactive compounds through whole genome sequencing and comparative genomics.</title>
        <authorList>
            <person name="Vignolle G.A."/>
            <person name="Hochenegger N."/>
            <person name="Mach R.L."/>
            <person name="Mach-Aigner A.R."/>
            <person name="Javad Rahimi M."/>
            <person name="Salim K.A."/>
            <person name="Chan C.M."/>
            <person name="Lim L.B.L."/>
            <person name="Cai F."/>
            <person name="Druzhinina I.S."/>
            <person name="U'Ren J.M."/>
            <person name="Derntl C."/>
        </authorList>
    </citation>
    <scope>NUCLEOTIDE SEQUENCE</scope>
    <source>
        <strain evidence="2">TUCIM 5799</strain>
    </source>
</reference>
<gene>
    <name evidence="2" type="ORF">JX265_007132</name>
</gene>
<feature type="region of interest" description="Disordered" evidence="1">
    <location>
        <begin position="19"/>
        <end position="166"/>
    </location>
</feature>
<dbReference type="EMBL" id="JAFIMR010000017">
    <property type="protein sequence ID" value="KAI1868309.1"/>
    <property type="molecule type" value="Genomic_DNA"/>
</dbReference>
<dbReference type="Proteomes" id="UP000829685">
    <property type="component" value="Unassembled WGS sequence"/>
</dbReference>
<keyword evidence="3" id="KW-1185">Reference proteome</keyword>
<protein>
    <submittedName>
        <fullName evidence="2">Uncharacterized protein</fullName>
    </submittedName>
</protein>
<dbReference type="AlphaFoldDB" id="A0A9P9WKM3"/>
<sequence length="180" mass="18533">MGPSYPIFTCPNCRAAADLDADIEEPDEDWQLDSGAEDDNMEESKGVEPQPVHAGDSSQNLPDGAADSAVSQTSSREGDAGDATIMLDRVTTAQEPAPEPTPASPMPIPRTSTPGSGQARGVRTPSPNGVPVVNVHEGPLTPRNDAGPWVFDGDAGRSSQDVSRPGAMVNLDAAAATNAS</sequence>
<comment type="caution">
    <text evidence="2">The sequence shown here is derived from an EMBL/GenBank/DDBJ whole genome shotgun (WGS) entry which is preliminary data.</text>
</comment>
<feature type="compositionally biased region" description="Acidic residues" evidence="1">
    <location>
        <begin position="19"/>
        <end position="41"/>
    </location>
</feature>
<evidence type="ECO:0000313" key="2">
    <source>
        <dbReference type="EMBL" id="KAI1868309.1"/>
    </source>
</evidence>
<name>A0A9P9WKM3_9PEZI</name>
<feature type="compositionally biased region" description="Pro residues" evidence="1">
    <location>
        <begin position="97"/>
        <end position="108"/>
    </location>
</feature>
<evidence type="ECO:0000313" key="3">
    <source>
        <dbReference type="Proteomes" id="UP000829685"/>
    </source>
</evidence>